<organism evidence="4 5">
    <name type="scientific">Sphagnurus paluster</name>
    <dbReference type="NCBI Taxonomy" id="117069"/>
    <lineage>
        <taxon>Eukaryota</taxon>
        <taxon>Fungi</taxon>
        <taxon>Dikarya</taxon>
        <taxon>Basidiomycota</taxon>
        <taxon>Agaricomycotina</taxon>
        <taxon>Agaricomycetes</taxon>
        <taxon>Agaricomycetidae</taxon>
        <taxon>Agaricales</taxon>
        <taxon>Tricholomatineae</taxon>
        <taxon>Lyophyllaceae</taxon>
        <taxon>Sphagnurus</taxon>
    </lineage>
</organism>
<evidence type="ECO:0000256" key="1">
    <source>
        <dbReference type="ARBA" id="ARBA00038357"/>
    </source>
</evidence>
<keyword evidence="5" id="KW-1185">Reference proteome</keyword>
<comment type="similarity">
    <text evidence="1">Belongs to the cytochrome b5 family. MAPR subfamily.</text>
</comment>
<evidence type="ECO:0000259" key="3">
    <source>
        <dbReference type="SMART" id="SM01117"/>
    </source>
</evidence>
<evidence type="ECO:0000256" key="2">
    <source>
        <dbReference type="SAM" id="MobiDB-lite"/>
    </source>
</evidence>
<dbReference type="EMBL" id="JABCKI010000003">
    <property type="protein sequence ID" value="KAG5654655.1"/>
    <property type="molecule type" value="Genomic_DNA"/>
</dbReference>
<name>A0A9P7GWF9_9AGAR</name>
<evidence type="ECO:0000313" key="4">
    <source>
        <dbReference type="EMBL" id="KAG5654655.1"/>
    </source>
</evidence>
<feature type="region of interest" description="Disordered" evidence="2">
    <location>
        <begin position="214"/>
        <end position="250"/>
    </location>
</feature>
<reference evidence="4" key="2">
    <citation type="submission" date="2021-10" db="EMBL/GenBank/DDBJ databases">
        <title>Phylogenomics reveals ancestral predisposition of the termite-cultivated fungus Termitomyces towards a domesticated lifestyle.</title>
        <authorList>
            <person name="Auxier B."/>
            <person name="Grum-Grzhimaylo A."/>
            <person name="Cardenas M.E."/>
            <person name="Lodge J.D."/>
            <person name="Laessoe T."/>
            <person name="Pedersen O."/>
            <person name="Smith M.E."/>
            <person name="Kuyper T.W."/>
            <person name="Franco-Molano E.A."/>
            <person name="Baroni T.J."/>
            <person name="Aanen D.K."/>
        </authorList>
    </citation>
    <scope>NUCLEOTIDE SEQUENCE</scope>
    <source>
        <strain evidence="4">D49</strain>
    </source>
</reference>
<dbReference type="InterPro" id="IPR001199">
    <property type="entry name" value="Cyt_B5-like_heme/steroid-bd"/>
</dbReference>
<dbReference type="GO" id="GO:0016020">
    <property type="term" value="C:membrane"/>
    <property type="evidence" value="ECO:0007669"/>
    <property type="project" value="TreeGrafter"/>
</dbReference>
<sequence length="250" mass="28449">MSWIKHATGGDAPPTYHEPTEELTMKDPAIPNRKVADKPANRPFLAYKEYREQQEALHKAWEERMKEREAKIARGEKVGPPERDPTEQKEIGLLGLLKFLVYMLIFTALAGKFVTGSYTWEYQSKWIQIKNLWPIDGDVYDVTKGKAYQPGGSYAILAGVDAARAFGTGCFKTHRTYDLRGLTEQELKSVNHWKKFYEEHKDYVKVGRVSHHPIDPASPIPEHCDPKKEAAAQAARKGAKMPKESDHTEL</sequence>
<dbReference type="GO" id="GO:0012505">
    <property type="term" value="C:endomembrane system"/>
    <property type="evidence" value="ECO:0007669"/>
    <property type="project" value="TreeGrafter"/>
</dbReference>
<proteinExistence type="inferred from homology"/>
<dbReference type="Gene3D" id="3.10.120.10">
    <property type="entry name" value="Cytochrome b5-like heme/steroid binding domain"/>
    <property type="match status" value="1"/>
</dbReference>
<dbReference type="PANTHER" id="PTHR10281:SF76">
    <property type="entry name" value="CALCUTTA CUP-RELATED"/>
    <property type="match status" value="1"/>
</dbReference>
<gene>
    <name evidence="4" type="ORF">H0H81_009903</name>
</gene>
<dbReference type="Proteomes" id="UP000717328">
    <property type="component" value="Unassembled WGS sequence"/>
</dbReference>
<dbReference type="SMART" id="SM01117">
    <property type="entry name" value="Cyt-b5"/>
    <property type="match status" value="1"/>
</dbReference>
<accession>A0A9P7GWF9</accession>
<feature type="region of interest" description="Disordered" evidence="2">
    <location>
        <begin position="1"/>
        <end position="38"/>
    </location>
</feature>
<dbReference type="InterPro" id="IPR050577">
    <property type="entry name" value="MAPR/NEUFC/NENF-like"/>
</dbReference>
<protein>
    <recommendedName>
        <fullName evidence="3">Cytochrome b5 heme-binding domain-containing protein</fullName>
    </recommendedName>
</protein>
<dbReference type="Pfam" id="PF00173">
    <property type="entry name" value="Cyt-b5"/>
    <property type="match status" value="1"/>
</dbReference>
<dbReference type="InterPro" id="IPR036400">
    <property type="entry name" value="Cyt_B5-like_heme/steroid_sf"/>
</dbReference>
<dbReference type="PANTHER" id="PTHR10281">
    <property type="entry name" value="MEMBRANE-ASSOCIATED PROGESTERONE RECEPTOR COMPONENT-RELATED"/>
    <property type="match status" value="1"/>
</dbReference>
<feature type="compositionally biased region" description="Basic and acidic residues" evidence="2">
    <location>
        <begin position="241"/>
        <end position="250"/>
    </location>
</feature>
<evidence type="ECO:0000313" key="5">
    <source>
        <dbReference type="Proteomes" id="UP000717328"/>
    </source>
</evidence>
<feature type="domain" description="Cytochrome b5 heme-binding" evidence="3">
    <location>
        <begin position="118"/>
        <end position="210"/>
    </location>
</feature>
<dbReference type="OrthoDB" id="10257697at2759"/>
<dbReference type="AlphaFoldDB" id="A0A9P7GWF9"/>
<dbReference type="SUPFAM" id="SSF55856">
    <property type="entry name" value="Cytochrome b5-like heme/steroid binding domain"/>
    <property type="match status" value="1"/>
</dbReference>
<reference evidence="4" key="1">
    <citation type="submission" date="2021-02" db="EMBL/GenBank/DDBJ databases">
        <authorList>
            <person name="Nieuwenhuis M."/>
            <person name="Van De Peppel L.J.J."/>
        </authorList>
    </citation>
    <scope>NUCLEOTIDE SEQUENCE</scope>
    <source>
        <strain evidence="4">D49</strain>
    </source>
</reference>
<comment type="caution">
    <text evidence="4">The sequence shown here is derived from an EMBL/GenBank/DDBJ whole genome shotgun (WGS) entry which is preliminary data.</text>
</comment>